<dbReference type="Proteomes" id="UP000199584">
    <property type="component" value="Unassembled WGS sequence"/>
</dbReference>
<dbReference type="AlphaFoldDB" id="A0A1I6CYE8"/>
<evidence type="ECO:0000313" key="3">
    <source>
        <dbReference type="Proteomes" id="UP000199584"/>
    </source>
</evidence>
<protein>
    <submittedName>
        <fullName evidence="2">Oxaloacetate decarboxylase, gamma chain</fullName>
    </submittedName>
</protein>
<dbReference type="STRING" id="39060.SAMN05660706_10347"/>
<reference evidence="3" key="1">
    <citation type="submission" date="2016-10" db="EMBL/GenBank/DDBJ databases">
        <authorList>
            <person name="Varghese N."/>
            <person name="Submissions S."/>
        </authorList>
    </citation>
    <scope>NUCLEOTIDE SEQUENCE [LARGE SCALE GENOMIC DNA]</scope>
    <source>
        <strain evidence="3">DSM 3669</strain>
    </source>
</reference>
<organism evidence="2 3">
    <name type="scientific">Desulfoscipio geothermicus DSM 3669</name>
    <dbReference type="NCBI Taxonomy" id="1121426"/>
    <lineage>
        <taxon>Bacteria</taxon>
        <taxon>Bacillati</taxon>
        <taxon>Bacillota</taxon>
        <taxon>Clostridia</taxon>
        <taxon>Eubacteriales</taxon>
        <taxon>Desulfallaceae</taxon>
        <taxon>Desulfoscipio</taxon>
    </lineage>
</organism>
<feature type="transmembrane region" description="Helical" evidence="1">
    <location>
        <begin position="12"/>
        <end position="31"/>
    </location>
</feature>
<proteinExistence type="predicted"/>
<keyword evidence="1" id="KW-1133">Transmembrane helix</keyword>
<name>A0A1I6CYE8_9FIRM</name>
<gene>
    <name evidence="2" type="ORF">SAMN05660706_10347</name>
</gene>
<evidence type="ECO:0000313" key="2">
    <source>
        <dbReference type="EMBL" id="SFQ98117.1"/>
    </source>
</evidence>
<keyword evidence="3" id="KW-1185">Reference proteome</keyword>
<dbReference type="RefSeq" id="WP_165608147.1">
    <property type="nucleotide sequence ID" value="NZ_FOYM01000003.1"/>
</dbReference>
<evidence type="ECO:0000256" key="1">
    <source>
        <dbReference type="SAM" id="Phobius"/>
    </source>
</evidence>
<keyword evidence="1" id="KW-0812">Transmembrane</keyword>
<accession>A0A1I6CYE8</accession>
<keyword evidence="1" id="KW-0472">Membrane</keyword>
<dbReference type="EMBL" id="FOYM01000003">
    <property type="protein sequence ID" value="SFQ98117.1"/>
    <property type="molecule type" value="Genomic_DNA"/>
</dbReference>
<sequence>MVDWGNATSVALSGIISVFAVLAVLQIAVTVSGKVIEGMAKSQAEKQKS</sequence>